<evidence type="ECO:0000313" key="3">
    <source>
        <dbReference type="Proteomes" id="UP001190700"/>
    </source>
</evidence>
<gene>
    <name evidence="2" type="ORF">CYMTET_56144</name>
</gene>
<feature type="region of interest" description="Disordered" evidence="1">
    <location>
        <begin position="20"/>
        <end position="50"/>
    </location>
</feature>
<evidence type="ECO:0000313" key="2">
    <source>
        <dbReference type="EMBL" id="KAK3233568.1"/>
    </source>
</evidence>
<accession>A0AAE0BCT2</accession>
<name>A0AAE0BCT2_9CHLO</name>
<dbReference type="Proteomes" id="UP001190700">
    <property type="component" value="Unassembled WGS sequence"/>
</dbReference>
<dbReference type="AlphaFoldDB" id="A0AAE0BCT2"/>
<keyword evidence="3" id="KW-1185">Reference proteome</keyword>
<feature type="compositionally biased region" description="Acidic residues" evidence="1">
    <location>
        <begin position="21"/>
        <end position="34"/>
    </location>
</feature>
<dbReference type="EMBL" id="LGRX02035676">
    <property type="protein sequence ID" value="KAK3233568.1"/>
    <property type="molecule type" value="Genomic_DNA"/>
</dbReference>
<sequence length="195" mass="22385">MKNESLPLVVLKYDEKKVKEDDGDDITEQGDQGDQEVASPLTAGKKRKRSSSISISTPRLALELPRLRISRLLARLTSLLHPNSDLQKFEILFKLRQLLGDCLNGVLELAEKDVQRLEEFHRLLETTRSGLEREHSHVGKVMQLAYDIGDGKLQTYLGYVLGYKRDQEEGELFHDHVGRPLRREEVRTVGRWRIG</sequence>
<proteinExistence type="predicted"/>
<evidence type="ECO:0000256" key="1">
    <source>
        <dbReference type="SAM" id="MobiDB-lite"/>
    </source>
</evidence>
<comment type="caution">
    <text evidence="2">The sequence shown here is derived from an EMBL/GenBank/DDBJ whole genome shotgun (WGS) entry which is preliminary data.</text>
</comment>
<protein>
    <submittedName>
        <fullName evidence="2">Uncharacterized protein</fullName>
    </submittedName>
</protein>
<reference evidence="2 3" key="1">
    <citation type="journal article" date="2015" name="Genome Biol. Evol.">
        <title>Comparative Genomics of a Bacterivorous Green Alga Reveals Evolutionary Causalities and Consequences of Phago-Mixotrophic Mode of Nutrition.</title>
        <authorList>
            <person name="Burns J.A."/>
            <person name="Paasch A."/>
            <person name="Narechania A."/>
            <person name="Kim E."/>
        </authorList>
    </citation>
    <scope>NUCLEOTIDE SEQUENCE [LARGE SCALE GENOMIC DNA]</scope>
    <source>
        <strain evidence="2 3">PLY_AMNH</strain>
    </source>
</reference>
<organism evidence="2 3">
    <name type="scientific">Cymbomonas tetramitiformis</name>
    <dbReference type="NCBI Taxonomy" id="36881"/>
    <lineage>
        <taxon>Eukaryota</taxon>
        <taxon>Viridiplantae</taxon>
        <taxon>Chlorophyta</taxon>
        <taxon>Pyramimonadophyceae</taxon>
        <taxon>Pyramimonadales</taxon>
        <taxon>Pyramimonadaceae</taxon>
        <taxon>Cymbomonas</taxon>
    </lineage>
</organism>